<dbReference type="AlphaFoldDB" id="A0AAV6XXA6"/>
<name>A0AAV6XXA6_9LAMI</name>
<keyword evidence="2" id="KW-1185">Reference proteome</keyword>
<sequence>MLLKRSLPLMNSGLWEEINMVLQAHERKGGSHPRIRAMQDFNEMMEDCGLFDADAGLQGPSSFRFLNMWVKHHGFLDAVNNNWNLSCEIQGLDKLQQKLFRLKQFFRWWNKNVFGNVIRYFSYLLAQENVQLADDDLHEIHKLVSDNEADALCIAPLTDEIKKVVW</sequence>
<accession>A0AAV6XXA6</accession>
<comment type="caution">
    <text evidence="1">The sequence shown here is derived from an EMBL/GenBank/DDBJ whole genome shotgun (WGS) entry which is preliminary data.</text>
</comment>
<evidence type="ECO:0000313" key="2">
    <source>
        <dbReference type="Proteomes" id="UP000826271"/>
    </source>
</evidence>
<dbReference type="EMBL" id="WHWC01000003">
    <property type="protein sequence ID" value="KAG8387048.1"/>
    <property type="molecule type" value="Genomic_DNA"/>
</dbReference>
<gene>
    <name evidence="1" type="ORF">BUALT_Bualt03G0212500</name>
</gene>
<reference evidence="1" key="1">
    <citation type="submission" date="2019-10" db="EMBL/GenBank/DDBJ databases">
        <authorList>
            <person name="Zhang R."/>
            <person name="Pan Y."/>
            <person name="Wang J."/>
            <person name="Ma R."/>
            <person name="Yu S."/>
        </authorList>
    </citation>
    <scope>NUCLEOTIDE SEQUENCE</scope>
    <source>
        <strain evidence="1">LA-IB0</strain>
        <tissue evidence="1">Leaf</tissue>
    </source>
</reference>
<organism evidence="1 2">
    <name type="scientific">Buddleja alternifolia</name>
    <dbReference type="NCBI Taxonomy" id="168488"/>
    <lineage>
        <taxon>Eukaryota</taxon>
        <taxon>Viridiplantae</taxon>
        <taxon>Streptophyta</taxon>
        <taxon>Embryophyta</taxon>
        <taxon>Tracheophyta</taxon>
        <taxon>Spermatophyta</taxon>
        <taxon>Magnoliopsida</taxon>
        <taxon>eudicotyledons</taxon>
        <taxon>Gunneridae</taxon>
        <taxon>Pentapetalae</taxon>
        <taxon>asterids</taxon>
        <taxon>lamiids</taxon>
        <taxon>Lamiales</taxon>
        <taxon>Scrophulariaceae</taxon>
        <taxon>Buddlejeae</taxon>
        <taxon>Buddleja</taxon>
    </lineage>
</organism>
<proteinExistence type="predicted"/>
<dbReference type="Proteomes" id="UP000826271">
    <property type="component" value="Unassembled WGS sequence"/>
</dbReference>
<protein>
    <submittedName>
        <fullName evidence="1">Uncharacterized protein</fullName>
    </submittedName>
</protein>
<evidence type="ECO:0000313" key="1">
    <source>
        <dbReference type="EMBL" id="KAG8387048.1"/>
    </source>
</evidence>